<keyword evidence="2" id="KW-0732">Signal</keyword>
<evidence type="ECO:0000256" key="1">
    <source>
        <dbReference type="SAM" id="Phobius"/>
    </source>
</evidence>
<proteinExistence type="predicted"/>
<keyword evidence="1" id="KW-0812">Transmembrane</keyword>
<reference evidence="3" key="1">
    <citation type="submission" date="2021-11" db="EMBL/GenBank/DDBJ databases">
        <authorList>
            <consortium name="Genoscope - CEA"/>
            <person name="William W."/>
        </authorList>
    </citation>
    <scope>NUCLEOTIDE SEQUENCE</scope>
</reference>
<dbReference type="Proteomes" id="UP000789595">
    <property type="component" value="Unassembled WGS sequence"/>
</dbReference>
<organism evidence="3 4">
    <name type="scientific">Pelagomonas calceolata</name>
    <dbReference type="NCBI Taxonomy" id="35677"/>
    <lineage>
        <taxon>Eukaryota</taxon>
        <taxon>Sar</taxon>
        <taxon>Stramenopiles</taxon>
        <taxon>Ochrophyta</taxon>
        <taxon>Pelagophyceae</taxon>
        <taxon>Pelagomonadales</taxon>
        <taxon>Pelagomonadaceae</taxon>
        <taxon>Pelagomonas</taxon>
    </lineage>
</organism>
<dbReference type="AlphaFoldDB" id="A0A8J2WH44"/>
<dbReference type="SUPFAM" id="SSF81540">
    <property type="entry name" value="Subunit VIII of photosystem I reaction centre, PsaI"/>
    <property type="match status" value="1"/>
</dbReference>
<dbReference type="InterPro" id="IPR036357">
    <property type="entry name" value="PSI_PsaI_sf"/>
</dbReference>
<evidence type="ECO:0000256" key="2">
    <source>
        <dbReference type="SAM" id="SignalP"/>
    </source>
</evidence>
<keyword evidence="1" id="KW-0472">Membrane</keyword>
<comment type="caution">
    <text evidence="3">The sequence shown here is derived from an EMBL/GenBank/DDBJ whole genome shotgun (WGS) entry which is preliminary data.</text>
</comment>
<gene>
    <name evidence="3" type="ORF">PECAL_2P12780</name>
</gene>
<dbReference type="EMBL" id="CAKKNE010000002">
    <property type="protein sequence ID" value="CAH0368220.1"/>
    <property type="molecule type" value="Genomic_DNA"/>
</dbReference>
<feature type="transmembrane region" description="Helical" evidence="1">
    <location>
        <begin position="66"/>
        <end position="91"/>
    </location>
</feature>
<sequence>MASRTLVAACLLSVAAAFVAPQGAVARSAPLLAEKAASSVSVAQVGQAAAATTLLAALPANAFSAAYLPAILVPVMCLVMPVLGMGLFTLLTQKEEI</sequence>
<evidence type="ECO:0000313" key="4">
    <source>
        <dbReference type="Proteomes" id="UP000789595"/>
    </source>
</evidence>
<dbReference type="GO" id="GO:0009522">
    <property type="term" value="C:photosystem I"/>
    <property type="evidence" value="ECO:0007669"/>
    <property type="project" value="InterPro"/>
</dbReference>
<keyword evidence="4" id="KW-1185">Reference proteome</keyword>
<dbReference type="GO" id="GO:0015979">
    <property type="term" value="P:photosynthesis"/>
    <property type="evidence" value="ECO:0007669"/>
    <property type="project" value="InterPro"/>
</dbReference>
<evidence type="ECO:0000313" key="3">
    <source>
        <dbReference type="EMBL" id="CAH0368220.1"/>
    </source>
</evidence>
<name>A0A8J2WH44_9STRA</name>
<feature type="signal peptide" evidence="2">
    <location>
        <begin position="1"/>
        <end position="17"/>
    </location>
</feature>
<accession>A0A8J2WH44</accession>
<evidence type="ECO:0008006" key="5">
    <source>
        <dbReference type="Google" id="ProtNLM"/>
    </source>
</evidence>
<feature type="chain" id="PRO_5035168032" description="Photosystem I reaction center subunit VIII" evidence="2">
    <location>
        <begin position="18"/>
        <end position="97"/>
    </location>
</feature>
<keyword evidence="1" id="KW-1133">Transmembrane helix</keyword>
<protein>
    <recommendedName>
        <fullName evidence="5">Photosystem I reaction center subunit VIII</fullName>
    </recommendedName>
</protein>